<sequence length="411" mass="48858">MQKLKEANLYRSELIPVSGKLVERYNKCLVKLGFTETKLKTFSIDGVGWSPEIAEEKKDNYYLNNGEANPHGIIISPLQKGKPLYLPSHTFDRDLMKFVFKIHGEKIKDITRDSAICLDFDQGIDAFYEPLDVLKYEKITVHFHLIDNLDRIQKEQLQLVDKFNRDHNFIDETIHQQLLDSAKKYGDLRNRDLDLHELQYTTDSFYTKAFGGVYVLRDFITPIVVFEDETWYKEAIKDTNYEVLIFHIHQPELMEKLRDHVIIEHDLEKVVKTNRYERIKKYEMAQCLKDTQHPTKDILTDPILFKSYLNKLDIESRKKVMSVERYLEKLETSNEFKISDIVDTKLFEALHEPHSSLEPKHQDLIWKLLVNIAPKDVLFWYWYDKEAFYEAFKTWDESFKDWVVETISNNI</sequence>
<dbReference type="Pfam" id="PF20343">
    <property type="entry name" value="DUF6638"/>
    <property type="match status" value="2"/>
</dbReference>
<organism evidence="1 2">
    <name type="scientific">Litoribaculum gwangyangense</name>
    <dbReference type="NCBI Taxonomy" id="1130722"/>
    <lineage>
        <taxon>Bacteria</taxon>
        <taxon>Pseudomonadati</taxon>
        <taxon>Bacteroidota</taxon>
        <taxon>Flavobacteriia</taxon>
        <taxon>Flavobacteriales</taxon>
        <taxon>Flavobacteriaceae</taxon>
        <taxon>Litoribaculum</taxon>
    </lineage>
</organism>
<dbReference type="EMBL" id="BAABJW010000002">
    <property type="protein sequence ID" value="GAA4807941.1"/>
    <property type="molecule type" value="Genomic_DNA"/>
</dbReference>
<keyword evidence="2" id="KW-1185">Reference proteome</keyword>
<evidence type="ECO:0000313" key="1">
    <source>
        <dbReference type="EMBL" id="GAA4807941.1"/>
    </source>
</evidence>
<evidence type="ECO:0000313" key="2">
    <source>
        <dbReference type="Proteomes" id="UP001501433"/>
    </source>
</evidence>
<dbReference type="Proteomes" id="UP001501433">
    <property type="component" value="Unassembled WGS sequence"/>
</dbReference>
<accession>A0ABP9CCQ3</accession>
<reference evidence="2" key="1">
    <citation type="journal article" date="2019" name="Int. J. Syst. Evol. Microbiol.">
        <title>The Global Catalogue of Microorganisms (GCM) 10K type strain sequencing project: providing services to taxonomists for standard genome sequencing and annotation.</title>
        <authorList>
            <consortium name="The Broad Institute Genomics Platform"/>
            <consortium name="The Broad Institute Genome Sequencing Center for Infectious Disease"/>
            <person name="Wu L."/>
            <person name="Ma J."/>
        </authorList>
    </citation>
    <scope>NUCLEOTIDE SEQUENCE [LARGE SCALE GENOMIC DNA]</scope>
    <source>
        <strain evidence="2">JCM 18325</strain>
    </source>
</reference>
<gene>
    <name evidence="1" type="ORF">GCM10023330_13150</name>
</gene>
<proteinExistence type="predicted"/>
<dbReference type="RefSeq" id="WP_345276159.1">
    <property type="nucleotide sequence ID" value="NZ_BAABJW010000002.1"/>
</dbReference>
<name>A0ABP9CCQ3_9FLAO</name>
<comment type="caution">
    <text evidence="1">The sequence shown here is derived from an EMBL/GenBank/DDBJ whole genome shotgun (WGS) entry which is preliminary data.</text>
</comment>
<protein>
    <submittedName>
        <fullName evidence="1">Uncharacterized protein</fullName>
    </submittedName>
</protein>
<dbReference type="InterPro" id="IPR046578">
    <property type="entry name" value="DUF6638"/>
</dbReference>